<dbReference type="InterPro" id="IPR027304">
    <property type="entry name" value="Trigger_fact/SurA_dom_sf"/>
</dbReference>
<evidence type="ECO:0000256" key="11">
    <source>
        <dbReference type="PROSITE-ProRule" id="PRU00278"/>
    </source>
</evidence>
<evidence type="ECO:0000256" key="8">
    <source>
        <dbReference type="ARBA" id="ARBA00038408"/>
    </source>
</evidence>
<keyword evidence="11" id="KW-0697">Rotamase</keyword>
<evidence type="ECO:0000256" key="1">
    <source>
        <dbReference type="ARBA" id="ARBA00004382"/>
    </source>
</evidence>
<dbReference type="PROSITE" id="PS50198">
    <property type="entry name" value="PPIC_PPIASE_2"/>
    <property type="match status" value="1"/>
</dbReference>
<protein>
    <recommendedName>
        <fullName evidence="9">Periplasmic chaperone PpiD</fullName>
    </recommendedName>
    <alternativeName>
        <fullName evidence="10">Periplasmic folding chaperone</fullName>
    </alternativeName>
</protein>
<comment type="caution">
    <text evidence="13">The sequence shown here is derived from an EMBL/GenBank/DDBJ whole genome shotgun (WGS) entry which is preliminary data.</text>
</comment>
<keyword evidence="5" id="KW-1133">Transmembrane helix</keyword>
<evidence type="ECO:0000256" key="3">
    <source>
        <dbReference type="ARBA" id="ARBA00022519"/>
    </source>
</evidence>
<keyword evidence="14" id="KW-1185">Reference proteome</keyword>
<dbReference type="SUPFAM" id="SSF54534">
    <property type="entry name" value="FKBP-like"/>
    <property type="match status" value="1"/>
</dbReference>
<evidence type="ECO:0000313" key="13">
    <source>
        <dbReference type="EMBL" id="MCS0657381.1"/>
    </source>
</evidence>
<comment type="subcellular location">
    <subcellularLocation>
        <location evidence="1">Cell inner membrane</location>
        <topology evidence="1">Single-pass type II membrane protein</topology>
        <orientation evidence="1">Periplasmic side</orientation>
    </subcellularLocation>
</comment>
<keyword evidence="4" id="KW-0812">Transmembrane</keyword>
<gene>
    <name evidence="13" type="ORF">NX778_04810</name>
</gene>
<dbReference type="RefSeq" id="WP_258810526.1">
    <property type="nucleotide sequence ID" value="NZ_JANUGU010000001.1"/>
</dbReference>
<dbReference type="Pfam" id="PF13616">
    <property type="entry name" value="Rotamase_3"/>
    <property type="match status" value="1"/>
</dbReference>
<dbReference type="PANTHER" id="PTHR47529">
    <property type="entry name" value="PEPTIDYL-PROLYL CIS-TRANS ISOMERASE D"/>
    <property type="match status" value="1"/>
</dbReference>
<evidence type="ECO:0000256" key="4">
    <source>
        <dbReference type="ARBA" id="ARBA00022692"/>
    </source>
</evidence>
<name>A0ABT2CUU8_9BURK</name>
<dbReference type="SUPFAM" id="SSF109998">
    <property type="entry name" value="Triger factor/SurA peptide-binding domain-like"/>
    <property type="match status" value="1"/>
</dbReference>
<accession>A0ABT2CUU8</accession>
<comment type="similarity">
    <text evidence="8">Belongs to the PpiD chaperone family.</text>
</comment>
<organism evidence="13 14">
    <name type="scientific">Massilia terrae</name>
    <dbReference type="NCBI Taxonomy" id="1811224"/>
    <lineage>
        <taxon>Bacteria</taxon>
        <taxon>Pseudomonadati</taxon>
        <taxon>Pseudomonadota</taxon>
        <taxon>Betaproteobacteria</taxon>
        <taxon>Burkholderiales</taxon>
        <taxon>Oxalobacteraceae</taxon>
        <taxon>Telluria group</taxon>
        <taxon>Massilia</taxon>
    </lineage>
</organism>
<keyword evidence="7" id="KW-0143">Chaperone</keyword>
<keyword evidence="3" id="KW-0997">Cell inner membrane</keyword>
<reference evidence="13 14" key="1">
    <citation type="submission" date="2022-08" db="EMBL/GenBank/DDBJ databases">
        <title>Reclassification of Massilia species as members of the genera Telluria, Duganella, Pseudoduganella, Mokoshia gen. nov. and Zemynaea gen. nov. using orthogonal and non-orthogonal genome-based approaches.</title>
        <authorList>
            <person name="Bowman J.P."/>
        </authorList>
    </citation>
    <scope>NUCLEOTIDE SEQUENCE [LARGE SCALE GENOMIC DNA]</scope>
    <source>
        <strain evidence="13 14">JCM 31606</strain>
    </source>
</reference>
<dbReference type="Gene3D" id="3.10.50.40">
    <property type="match status" value="1"/>
</dbReference>
<feature type="domain" description="PpiC" evidence="12">
    <location>
        <begin position="266"/>
        <end position="369"/>
    </location>
</feature>
<dbReference type="Proteomes" id="UP001204621">
    <property type="component" value="Unassembled WGS sequence"/>
</dbReference>
<evidence type="ECO:0000256" key="5">
    <source>
        <dbReference type="ARBA" id="ARBA00022989"/>
    </source>
</evidence>
<evidence type="ECO:0000313" key="14">
    <source>
        <dbReference type="Proteomes" id="UP001204621"/>
    </source>
</evidence>
<sequence length="640" mass="69798">MFEFIRTHQRLMQILLALLIVPSFVLVGVSSYENRGGADNSVAMVDGHAVTQQDWEQAQRQQIDQYRRMAGPQFDPKMFETPEAKQAILDNLVAERSVNREIAKNNMTVTDASLQKAILDIPTFRKPDGSFDMDTYKAVLQSQGMSPAMFDQRMRHDMAVQQLASSVQATAFTPRSVTAHLSDISAQEREVEEMAFPLSEFAAKVNVTPEMVKAYYDKHPEQFQVPEQAKAEYLVLDPSAVESQVAVSDAEIADAYNKNKDKFSTPEKRTASHILVALKKDASADEQAKAKAKADKLLAEVRKNPADFAKIAKANSDDPGSAELGGDLGEVQKGLFVKPVEDAIYALKEGQVSDLVKSEFGYHIIKVTAVKPAAQETLEEAKPQIAAELKKQKMSKKYSEMAELFTNTVYEQADSLKPAADKLGLKIQTVDGLNRTPNPKLGTAPYNNAKFLTALFSLDSIKNKRNTEAVEVAPSTLVSGHVIEFKPATKRPLAEVEADIRQRVTADEAMLLAKQAGEAKLAAAKASGDATGFGAPKTVSRAKQPEINPTAAVAVMKADVSKLPAYVGVELPGQGYGVYRISKVGQPAQPDEARRKQEAEQVNQALAAQEMYGFIEVLKQKAKAKVTVKAADLGAKADGQ</sequence>
<dbReference type="InterPro" id="IPR052029">
    <property type="entry name" value="PpiD_chaperone"/>
</dbReference>
<keyword evidence="11" id="KW-0413">Isomerase</keyword>
<evidence type="ECO:0000259" key="12">
    <source>
        <dbReference type="PROSITE" id="PS50198"/>
    </source>
</evidence>
<keyword evidence="2" id="KW-1003">Cell membrane</keyword>
<dbReference type="InterPro" id="IPR000297">
    <property type="entry name" value="PPIase_PpiC"/>
</dbReference>
<proteinExistence type="inferred from homology"/>
<dbReference type="PANTHER" id="PTHR47529:SF1">
    <property type="entry name" value="PERIPLASMIC CHAPERONE PPID"/>
    <property type="match status" value="1"/>
</dbReference>
<evidence type="ECO:0000256" key="9">
    <source>
        <dbReference type="ARBA" id="ARBA00040743"/>
    </source>
</evidence>
<evidence type="ECO:0000256" key="10">
    <source>
        <dbReference type="ARBA" id="ARBA00042775"/>
    </source>
</evidence>
<dbReference type="EMBL" id="JANUGU010000001">
    <property type="protein sequence ID" value="MCS0657381.1"/>
    <property type="molecule type" value="Genomic_DNA"/>
</dbReference>
<evidence type="ECO:0000256" key="2">
    <source>
        <dbReference type="ARBA" id="ARBA00022475"/>
    </source>
</evidence>
<dbReference type="Pfam" id="PF13624">
    <property type="entry name" value="SurA_N_3"/>
    <property type="match status" value="1"/>
</dbReference>
<evidence type="ECO:0000256" key="6">
    <source>
        <dbReference type="ARBA" id="ARBA00023136"/>
    </source>
</evidence>
<keyword evidence="6" id="KW-0472">Membrane</keyword>
<dbReference type="Gene3D" id="1.10.4030.10">
    <property type="entry name" value="Porin chaperone SurA, peptide-binding domain"/>
    <property type="match status" value="1"/>
</dbReference>
<evidence type="ECO:0000256" key="7">
    <source>
        <dbReference type="ARBA" id="ARBA00023186"/>
    </source>
</evidence>
<dbReference type="InterPro" id="IPR046357">
    <property type="entry name" value="PPIase_dom_sf"/>
</dbReference>